<organism evidence="1 2">
    <name type="scientific">Crepidotus variabilis</name>
    <dbReference type="NCBI Taxonomy" id="179855"/>
    <lineage>
        <taxon>Eukaryota</taxon>
        <taxon>Fungi</taxon>
        <taxon>Dikarya</taxon>
        <taxon>Basidiomycota</taxon>
        <taxon>Agaricomycotina</taxon>
        <taxon>Agaricomycetes</taxon>
        <taxon>Agaricomycetidae</taxon>
        <taxon>Agaricales</taxon>
        <taxon>Agaricineae</taxon>
        <taxon>Crepidotaceae</taxon>
        <taxon>Crepidotus</taxon>
    </lineage>
</organism>
<name>A0A9P6E9U5_9AGAR</name>
<protein>
    <submittedName>
        <fullName evidence="1">Uncharacterized protein</fullName>
    </submittedName>
</protein>
<dbReference type="Gene3D" id="3.80.10.10">
    <property type="entry name" value="Ribonuclease Inhibitor"/>
    <property type="match status" value="1"/>
</dbReference>
<dbReference type="InterPro" id="IPR032675">
    <property type="entry name" value="LRR_dom_sf"/>
</dbReference>
<dbReference type="SUPFAM" id="SSF52047">
    <property type="entry name" value="RNI-like"/>
    <property type="match status" value="1"/>
</dbReference>
<evidence type="ECO:0000313" key="2">
    <source>
        <dbReference type="Proteomes" id="UP000807306"/>
    </source>
</evidence>
<proteinExistence type="predicted"/>
<sequence>MAILPYDIWHLITQYLSDEFVRCLYPINQTLFEISMNLRYQTAVVGKVDSSEPGFGRNDIKNIDDMQHSHRPTVLKIRFWELDFICRKLHVVHRRRFSCGNILIGLRDRSKIPQGVTLDEFLKTTRETVSKLTSLQKVVLEYGDCLDFPVVSYHPSLIKFICELWDIHGRRIIKMDSQLSLEDLAQIIPDFGSSLSHLQHLVIRLDIAYRTSDVDSLAATTVLPFINDVRHTLTHLDLDIFEYSMDLFLFLRGLEHLPVLESISFKSFVFTIMDHTDYEILHNFFATHKQSLKSLTLHFVRAWSDNPYVETFFARDWAHNQVPRLVFLDLHLMHLPLSQSICAYIKCFASSLASLKLSNYQYFTFEEITELLFTLHNFEYLRSLDLKILCFSPELLRLLAKQLPRLDSFSSNHRNLCREVDVALLVDDPQEWASELLDTNSNSALSTWSLRSLSFGPIRLYAPVSWEVYMKRTLTRVLPNVRWFNDLEPQAFIEVD</sequence>
<keyword evidence="2" id="KW-1185">Reference proteome</keyword>
<reference evidence="1" key="1">
    <citation type="submission" date="2020-11" db="EMBL/GenBank/DDBJ databases">
        <authorList>
            <consortium name="DOE Joint Genome Institute"/>
            <person name="Ahrendt S."/>
            <person name="Riley R."/>
            <person name="Andreopoulos W."/>
            <person name="Labutti K."/>
            <person name="Pangilinan J."/>
            <person name="Ruiz-Duenas F.J."/>
            <person name="Barrasa J.M."/>
            <person name="Sanchez-Garcia M."/>
            <person name="Camarero S."/>
            <person name="Miyauchi S."/>
            <person name="Serrano A."/>
            <person name="Linde D."/>
            <person name="Babiker R."/>
            <person name="Drula E."/>
            <person name="Ayuso-Fernandez I."/>
            <person name="Pacheco R."/>
            <person name="Padilla G."/>
            <person name="Ferreira P."/>
            <person name="Barriuso J."/>
            <person name="Kellner H."/>
            <person name="Castanera R."/>
            <person name="Alfaro M."/>
            <person name="Ramirez L."/>
            <person name="Pisabarro A.G."/>
            <person name="Kuo A."/>
            <person name="Tritt A."/>
            <person name="Lipzen A."/>
            <person name="He G."/>
            <person name="Yan M."/>
            <person name="Ng V."/>
            <person name="Cullen D."/>
            <person name="Martin F."/>
            <person name="Rosso M.-N."/>
            <person name="Henrissat B."/>
            <person name="Hibbett D."/>
            <person name="Martinez A.T."/>
            <person name="Grigoriev I.V."/>
        </authorList>
    </citation>
    <scope>NUCLEOTIDE SEQUENCE</scope>
    <source>
        <strain evidence="1">CBS 506.95</strain>
    </source>
</reference>
<dbReference type="AlphaFoldDB" id="A0A9P6E9U5"/>
<comment type="caution">
    <text evidence="1">The sequence shown here is derived from an EMBL/GenBank/DDBJ whole genome shotgun (WGS) entry which is preliminary data.</text>
</comment>
<dbReference type="EMBL" id="MU157884">
    <property type="protein sequence ID" value="KAF9525413.1"/>
    <property type="molecule type" value="Genomic_DNA"/>
</dbReference>
<evidence type="ECO:0000313" key="1">
    <source>
        <dbReference type="EMBL" id="KAF9525413.1"/>
    </source>
</evidence>
<gene>
    <name evidence="1" type="ORF">CPB83DRAFT_859522</name>
</gene>
<dbReference type="Proteomes" id="UP000807306">
    <property type="component" value="Unassembled WGS sequence"/>
</dbReference>
<accession>A0A9P6E9U5</accession>